<dbReference type="GeneID" id="54546647"/>
<gene>
    <name evidence="1" type="ORF">EI97DRAFT_17654</name>
</gene>
<organism evidence="1 2">
    <name type="scientific">Westerdykella ornata</name>
    <dbReference type="NCBI Taxonomy" id="318751"/>
    <lineage>
        <taxon>Eukaryota</taxon>
        <taxon>Fungi</taxon>
        <taxon>Dikarya</taxon>
        <taxon>Ascomycota</taxon>
        <taxon>Pezizomycotina</taxon>
        <taxon>Dothideomycetes</taxon>
        <taxon>Pleosporomycetidae</taxon>
        <taxon>Pleosporales</taxon>
        <taxon>Sporormiaceae</taxon>
        <taxon>Westerdykella</taxon>
    </lineage>
</organism>
<evidence type="ECO:0000313" key="2">
    <source>
        <dbReference type="Proteomes" id="UP000800097"/>
    </source>
</evidence>
<proteinExistence type="predicted"/>
<sequence>MSSCLCPSCSGAQSMTGSVAADRCGLLVLANVIEGIVACVVLKVPNLASCHDDGLGLDLVLMLLYCRGCGRGRRWDDIRFEGVCLIVCLRALSTRLDCVCERFDGSSGRGCMVASLRRCILAWGRCINIFTPFLNYARGRALEYLNMPCTAMGIFIRLQLRLGPADVGIVGGLKSGVERSRGDASRLRVGLG</sequence>
<dbReference type="EMBL" id="ML986484">
    <property type="protein sequence ID" value="KAF2280992.1"/>
    <property type="molecule type" value="Genomic_DNA"/>
</dbReference>
<dbReference type="AlphaFoldDB" id="A0A6A6JWL0"/>
<dbReference type="RefSeq" id="XP_033658529.1">
    <property type="nucleotide sequence ID" value="XM_033793472.1"/>
</dbReference>
<evidence type="ECO:0000313" key="1">
    <source>
        <dbReference type="EMBL" id="KAF2280992.1"/>
    </source>
</evidence>
<name>A0A6A6JWL0_WESOR</name>
<keyword evidence="2" id="KW-1185">Reference proteome</keyword>
<dbReference type="Proteomes" id="UP000800097">
    <property type="component" value="Unassembled WGS sequence"/>
</dbReference>
<accession>A0A6A6JWL0</accession>
<protein>
    <submittedName>
        <fullName evidence="1">Uncharacterized protein</fullName>
    </submittedName>
</protein>
<reference evidence="1" key="1">
    <citation type="journal article" date="2020" name="Stud. Mycol.">
        <title>101 Dothideomycetes genomes: a test case for predicting lifestyles and emergence of pathogens.</title>
        <authorList>
            <person name="Haridas S."/>
            <person name="Albert R."/>
            <person name="Binder M."/>
            <person name="Bloem J."/>
            <person name="Labutti K."/>
            <person name="Salamov A."/>
            <person name="Andreopoulos B."/>
            <person name="Baker S."/>
            <person name="Barry K."/>
            <person name="Bills G."/>
            <person name="Bluhm B."/>
            <person name="Cannon C."/>
            <person name="Castanera R."/>
            <person name="Culley D."/>
            <person name="Daum C."/>
            <person name="Ezra D."/>
            <person name="Gonzalez J."/>
            <person name="Henrissat B."/>
            <person name="Kuo A."/>
            <person name="Liang C."/>
            <person name="Lipzen A."/>
            <person name="Lutzoni F."/>
            <person name="Magnuson J."/>
            <person name="Mondo S."/>
            <person name="Nolan M."/>
            <person name="Ohm R."/>
            <person name="Pangilinan J."/>
            <person name="Park H.-J."/>
            <person name="Ramirez L."/>
            <person name="Alfaro M."/>
            <person name="Sun H."/>
            <person name="Tritt A."/>
            <person name="Yoshinaga Y."/>
            <person name="Zwiers L.-H."/>
            <person name="Turgeon B."/>
            <person name="Goodwin S."/>
            <person name="Spatafora J."/>
            <person name="Crous P."/>
            <person name="Grigoriev I."/>
        </authorList>
    </citation>
    <scope>NUCLEOTIDE SEQUENCE</scope>
    <source>
        <strain evidence="1">CBS 379.55</strain>
    </source>
</reference>